<protein>
    <recommendedName>
        <fullName evidence="11">ATP synthase protein I</fullName>
    </recommendedName>
</protein>
<keyword evidence="3 6" id="KW-0812">Transmembrane</keyword>
<evidence type="ECO:0000313" key="8">
    <source>
        <dbReference type="EMBL" id="CAA0116708.1"/>
    </source>
</evidence>
<dbReference type="EMBL" id="CACSIO010000023">
    <property type="protein sequence ID" value="CAA0116708.1"/>
    <property type="molecule type" value="Genomic_DNA"/>
</dbReference>
<evidence type="ECO:0000256" key="2">
    <source>
        <dbReference type="ARBA" id="ARBA00022475"/>
    </source>
</evidence>
<keyword evidence="5 6" id="KW-0472">Membrane</keyword>
<accession>A0A5S9QH20</accession>
<name>A0A5S9QH20_9GAMM</name>
<evidence type="ECO:0000256" key="5">
    <source>
        <dbReference type="ARBA" id="ARBA00023136"/>
    </source>
</evidence>
<gene>
    <name evidence="7" type="ORF">DPBNPPHM_00554</name>
    <name evidence="8" type="ORF">OPDIPICF_01906</name>
</gene>
<evidence type="ECO:0000256" key="1">
    <source>
        <dbReference type="ARBA" id="ARBA00004651"/>
    </source>
</evidence>
<keyword evidence="10" id="KW-1185">Reference proteome</keyword>
<keyword evidence="2" id="KW-1003">Cell membrane</keyword>
<feature type="transmembrane region" description="Helical" evidence="6">
    <location>
        <begin position="111"/>
        <end position="129"/>
    </location>
</feature>
<sequence>MADFDQATSSNISKPSIQTLILVDVVVIAVLFSGIAFFERQYALAAITGGLIFFVPNTCFAWMSFRVMGARQIRQVAHRFYQAEMTKFVLTMGLFAYALTQLPSIDRMSLFAAYIVTWLIHQLAAFQILGRPARGNS</sequence>
<dbReference type="Pfam" id="PF03899">
    <property type="entry name" value="ATP-synt_I"/>
    <property type="match status" value="1"/>
</dbReference>
<dbReference type="AlphaFoldDB" id="A0A5S9QH20"/>
<keyword evidence="4 6" id="KW-1133">Transmembrane helix</keyword>
<evidence type="ECO:0000256" key="4">
    <source>
        <dbReference type="ARBA" id="ARBA00022989"/>
    </source>
</evidence>
<dbReference type="InterPro" id="IPR005598">
    <property type="entry name" value="ATP_synth_I"/>
</dbReference>
<dbReference type="Proteomes" id="UP000441399">
    <property type="component" value="Unassembled WGS sequence"/>
</dbReference>
<dbReference type="EMBL" id="CACSII010000001">
    <property type="protein sequence ID" value="CAA0083179.1"/>
    <property type="molecule type" value="Genomic_DNA"/>
</dbReference>
<dbReference type="OrthoDB" id="5703533at2"/>
<evidence type="ECO:0000313" key="7">
    <source>
        <dbReference type="EMBL" id="CAA0083179.1"/>
    </source>
</evidence>
<evidence type="ECO:0000313" key="9">
    <source>
        <dbReference type="Proteomes" id="UP000434580"/>
    </source>
</evidence>
<dbReference type="Proteomes" id="UP000434580">
    <property type="component" value="Unassembled WGS sequence"/>
</dbReference>
<reference evidence="9 10" key="1">
    <citation type="submission" date="2019-11" db="EMBL/GenBank/DDBJ databases">
        <authorList>
            <person name="Holert J."/>
        </authorList>
    </citation>
    <scope>NUCLEOTIDE SEQUENCE [LARGE SCALE GENOMIC DNA]</scope>
    <source>
        <strain evidence="7">BC5_2</strain>
        <strain evidence="8">SB11_3</strain>
    </source>
</reference>
<organism evidence="8 10">
    <name type="scientific">BD1-7 clade bacterium</name>
    <dbReference type="NCBI Taxonomy" id="2029982"/>
    <lineage>
        <taxon>Bacteria</taxon>
        <taxon>Pseudomonadati</taxon>
        <taxon>Pseudomonadota</taxon>
        <taxon>Gammaproteobacteria</taxon>
        <taxon>Cellvibrionales</taxon>
        <taxon>Spongiibacteraceae</taxon>
        <taxon>BD1-7 clade</taxon>
    </lineage>
</organism>
<comment type="subcellular location">
    <subcellularLocation>
        <location evidence="1">Cell membrane</location>
        <topology evidence="1">Multi-pass membrane protein</topology>
    </subcellularLocation>
</comment>
<evidence type="ECO:0008006" key="11">
    <source>
        <dbReference type="Google" id="ProtNLM"/>
    </source>
</evidence>
<feature type="transmembrane region" description="Helical" evidence="6">
    <location>
        <begin position="86"/>
        <end position="105"/>
    </location>
</feature>
<feature type="transmembrane region" description="Helical" evidence="6">
    <location>
        <begin position="44"/>
        <end position="65"/>
    </location>
</feature>
<feature type="transmembrane region" description="Helical" evidence="6">
    <location>
        <begin position="20"/>
        <end position="38"/>
    </location>
</feature>
<dbReference type="GO" id="GO:0005886">
    <property type="term" value="C:plasma membrane"/>
    <property type="evidence" value="ECO:0007669"/>
    <property type="project" value="UniProtKB-SubCell"/>
</dbReference>
<evidence type="ECO:0000256" key="3">
    <source>
        <dbReference type="ARBA" id="ARBA00022692"/>
    </source>
</evidence>
<proteinExistence type="predicted"/>
<evidence type="ECO:0000313" key="10">
    <source>
        <dbReference type="Proteomes" id="UP000441399"/>
    </source>
</evidence>
<evidence type="ECO:0000256" key="6">
    <source>
        <dbReference type="SAM" id="Phobius"/>
    </source>
</evidence>